<keyword evidence="1 2" id="KW-0129">CBS domain</keyword>
<feature type="domain" description="CBS" evidence="3">
    <location>
        <begin position="67"/>
        <end position="124"/>
    </location>
</feature>
<comment type="caution">
    <text evidence="4">The sequence shown here is derived from an EMBL/GenBank/DDBJ whole genome shotgun (WGS) entry which is preliminary data.</text>
</comment>
<dbReference type="Gene3D" id="3.10.580.10">
    <property type="entry name" value="CBS-domain"/>
    <property type="match status" value="1"/>
</dbReference>
<dbReference type="RefSeq" id="WP_157564845.1">
    <property type="nucleotide sequence ID" value="NZ_WPIK01000004.1"/>
</dbReference>
<dbReference type="AlphaFoldDB" id="A0A7K1SUI2"/>
<evidence type="ECO:0000256" key="2">
    <source>
        <dbReference type="PROSITE-ProRule" id="PRU00703"/>
    </source>
</evidence>
<evidence type="ECO:0000256" key="1">
    <source>
        <dbReference type="ARBA" id="ARBA00023122"/>
    </source>
</evidence>
<dbReference type="PANTHER" id="PTHR43080">
    <property type="entry name" value="CBS DOMAIN-CONTAINING PROTEIN CBSX3, MITOCHONDRIAL"/>
    <property type="match status" value="1"/>
</dbReference>
<proteinExistence type="predicted"/>
<evidence type="ECO:0000259" key="3">
    <source>
        <dbReference type="PROSITE" id="PS51371"/>
    </source>
</evidence>
<name>A0A7K1SUI2_9SPHI</name>
<evidence type="ECO:0000313" key="5">
    <source>
        <dbReference type="Proteomes" id="UP000462014"/>
    </source>
</evidence>
<reference evidence="4 5" key="1">
    <citation type="submission" date="2019-12" db="EMBL/GenBank/DDBJ databases">
        <title>Mucilaginibacter sp. HMF7410 genome sequencing and assembly.</title>
        <authorList>
            <person name="Kang H."/>
            <person name="Cha I."/>
            <person name="Kim H."/>
            <person name="Joh K."/>
        </authorList>
    </citation>
    <scope>NUCLEOTIDE SEQUENCE [LARGE SCALE GENOMIC DNA]</scope>
    <source>
        <strain evidence="4 5">HMF7410</strain>
    </source>
</reference>
<dbReference type="EMBL" id="WPIK01000004">
    <property type="protein sequence ID" value="MVN20923.1"/>
    <property type="molecule type" value="Genomic_DNA"/>
</dbReference>
<sequence length="220" mass="24994">MVAAELISDIIPTVKITDTVEKVYLLLAEFRVNELPVVEEDQFLGLITEDDLIEITDEGLRVSSLSVLKPHIFVRENQHIYDVIRMFQGQHLSILPVLDMKNNYLGLIHINNLTDAFATITAAVEPGAIIVLEIDNRDNSMAQMAQIVESDKAQVLSSYIRSFPDSTRLEVTLKINKKEVSVILASFNRYDYVVKAVYNQAQVDDDSMNRYDLLMNYINL</sequence>
<keyword evidence="5" id="KW-1185">Reference proteome</keyword>
<evidence type="ECO:0000313" key="4">
    <source>
        <dbReference type="EMBL" id="MVN20923.1"/>
    </source>
</evidence>
<dbReference type="InterPro" id="IPR046342">
    <property type="entry name" value="CBS_dom_sf"/>
</dbReference>
<feature type="domain" description="CBS" evidence="3">
    <location>
        <begin position="7"/>
        <end position="62"/>
    </location>
</feature>
<protein>
    <submittedName>
        <fullName evidence="4">CBS domain-containing protein</fullName>
    </submittedName>
</protein>
<gene>
    <name evidence="4" type="ORF">GO621_05160</name>
</gene>
<dbReference type="Proteomes" id="UP000462014">
    <property type="component" value="Unassembled WGS sequence"/>
</dbReference>
<dbReference type="PANTHER" id="PTHR43080:SF2">
    <property type="entry name" value="CBS DOMAIN-CONTAINING PROTEIN"/>
    <property type="match status" value="1"/>
</dbReference>
<dbReference type="InterPro" id="IPR051257">
    <property type="entry name" value="Diverse_CBS-Domain"/>
</dbReference>
<dbReference type="PROSITE" id="PS51371">
    <property type="entry name" value="CBS"/>
    <property type="match status" value="2"/>
</dbReference>
<dbReference type="Pfam" id="PF00571">
    <property type="entry name" value="CBS"/>
    <property type="match status" value="2"/>
</dbReference>
<organism evidence="4 5">
    <name type="scientific">Mucilaginibacter arboris</name>
    <dbReference type="NCBI Taxonomy" id="2682090"/>
    <lineage>
        <taxon>Bacteria</taxon>
        <taxon>Pseudomonadati</taxon>
        <taxon>Bacteroidota</taxon>
        <taxon>Sphingobacteriia</taxon>
        <taxon>Sphingobacteriales</taxon>
        <taxon>Sphingobacteriaceae</taxon>
        <taxon>Mucilaginibacter</taxon>
    </lineage>
</organism>
<dbReference type="SMART" id="SM00116">
    <property type="entry name" value="CBS"/>
    <property type="match status" value="2"/>
</dbReference>
<dbReference type="InterPro" id="IPR000644">
    <property type="entry name" value="CBS_dom"/>
</dbReference>
<accession>A0A7K1SUI2</accession>
<dbReference type="SUPFAM" id="SSF54631">
    <property type="entry name" value="CBS-domain pair"/>
    <property type="match status" value="1"/>
</dbReference>